<comment type="caution">
    <text evidence="9">The sequence shown here is derived from an EMBL/GenBank/DDBJ whole genome shotgun (WGS) entry which is preliminary data.</text>
</comment>
<evidence type="ECO:0000256" key="3">
    <source>
        <dbReference type="ARBA" id="ARBA00022448"/>
    </source>
</evidence>
<dbReference type="InterPro" id="IPR014249">
    <property type="entry name" value="Spore_V_B"/>
</dbReference>
<evidence type="ECO:0000256" key="7">
    <source>
        <dbReference type="ARBA" id="ARBA00031636"/>
    </source>
</evidence>
<feature type="transmembrane region" description="Helical" evidence="8">
    <location>
        <begin position="12"/>
        <end position="31"/>
    </location>
</feature>
<organism evidence="9 10">
    <name type="scientific">Clostridium tepidiprofundi DSM 19306</name>
    <dbReference type="NCBI Taxonomy" id="1121338"/>
    <lineage>
        <taxon>Bacteria</taxon>
        <taxon>Bacillati</taxon>
        <taxon>Bacillota</taxon>
        <taxon>Clostridia</taxon>
        <taxon>Eubacteriales</taxon>
        <taxon>Clostridiaceae</taxon>
        <taxon>Clostridium</taxon>
    </lineage>
</organism>
<feature type="transmembrane region" description="Helical" evidence="8">
    <location>
        <begin position="186"/>
        <end position="206"/>
    </location>
</feature>
<dbReference type="AlphaFoldDB" id="A0A151B517"/>
<evidence type="ECO:0000256" key="4">
    <source>
        <dbReference type="ARBA" id="ARBA00022692"/>
    </source>
</evidence>
<dbReference type="PANTHER" id="PTHR43298:SF2">
    <property type="entry name" value="FMN_FAD EXPORTER YEEO-RELATED"/>
    <property type="match status" value="1"/>
</dbReference>
<dbReference type="STRING" id="1121338.CLTEP_10040"/>
<feature type="transmembrane region" description="Helical" evidence="8">
    <location>
        <begin position="43"/>
        <end position="65"/>
    </location>
</feature>
<name>A0A151B517_9CLOT</name>
<evidence type="ECO:0000256" key="1">
    <source>
        <dbReference type="ARBA" id="ARBA00004141"/>
    </source>
</evidence>
<dbReference type="NCBIfam" id="TIGR02900">
    <property type="entry name" value="spore_V_B"/>
    <property type="match status" value="1"/>
</dbReference>
<dbReference type="GO" id="GO:0005886">
    <property type="term" value="C:plasma membrane"/>
    <property type="evidence" value="ECO:0007669"/>
    <property type="project" value="TreeGrafter"/>
</dbReference>
<protein>
    <recommendedName>
        <fullName evidence="7">Multidrug-efflux transporter</fullName>
    </recommendedName>
</protein>
<dbReference type="OrthoDB" id="9775950at2"/>
<evidence type="ECO:0000256" key="8">
    <source>
        <dbReference type="SAM" id="Phobius"/>
    </source>
</evidence>
<feature type="transmembrane region" description="Helical" evidence="8">
    <location>
        <begin position="226"/>
        <end position="255"/>
    </location>
</feature>
<feature type="transmembrane region" description="Helical" evidence="8">
    <location>
        <begin position="472"/>
        <end position="494"/>
    </location>
</feature>
<feature type="transmembrane region" description="Helical" evidence="8">
    <location>
        <begin position="320"/>
        <end position="343"/>
    </location>
</feature>
<dbReference type="Pfam" id="PF01943">
    <property type="entry name" value="Polysacc_synt"/>
    <property type="match status" value="1"/>
</dbReference>
<evidence type="ECO:0000256" key="2">
    <source>
        <dbReference type="ARBA" id="ARBA00010199"/>
    </source>
</evidence>
<comment type="subcellular location">
    <subcellularLocation>
        <location evidence="1">Membrane</location>
        <topology evidence="1">Multi-pass membrane protein</topology>
    </subcellularLocation>
</comment>
<proteinExistence type="inferred from homology"/>
<evidence type="ECO:0000256" key="6">
    <source>
        <dbReference type="ARBA" id="ARBA00023136"/>
    </source>
</evidence>
<feature type="transmembrane region" description="Helical" evidence="8">
    <location>
        <begin position="122"/>
        <end position="143"/>
    </location>
</feature>
<dbReference type="Proteomes" id="UP000075531">
    <property type="component" value="Unassembled WGS sequence"/>
</dbReference>
<evidence type="ECO:0000313" key="10">
    <source>
        <dbReference type="Proteomes" id="UP000075531"/>
    </source>
</evidence>
<evidence type="ECO:0000313" key="9">
    <source>
        <dbReference type="EMBL" id="KYH35011.1"/>
    </source>
</evidence>
<feature type="transmembrane region" description="Helical" evidence="8">
    <location>
        <begin position="355"/>
        <end position="376"/>
    </location>
</feature>
<dbReference type="PANTHER" id="PTHR43298">
    <property type="entry name" value="MULTIDRUG RESISTANCE PROTEIN NORM-RELATED"/>
    <property type="match status" value="1"/>
</dbReference>
<feature type="transmembrane region" description="Helical" evidence="8">
    <location>
        <begin position="85"/>
        <end position="110"/>
    </location>
</feature>
<keyword evidence="5 8" id="KW-1133">Transmembrane helix</keyword>
<keyword evidence="10" id="KW-1185">Reference proteome</keyword>
<keyword evidence="4 8" id="KW-0812">Transmembrane</keyword>
<dbReference type="PIRSF" id="PIRSF038958">
    <property type="entry name" value="PG_synth_SpoVB"/>
    <property type="match status" value="1"/>
</dbReference>
<accession>A0A151B517</accession>
<feature type="transmembrane region" description="Helical" evidence="8">
    <location>
        <begin position="442"/>
        <end position="460"/>
    </location>
</feature>
<dbReference type="InterPro" id="IPR024923">
    <property type="entry name" value="PG_synth_SpoVB"/>
</dbReference>
<reference evidence="9 10" key="1">
    <citation type="submission" date="2016-02" db="EMBL/GenBank/DDBJ databases">
        <title>Genome sequence of Clostridium tepidiprofundi DSM 19306.</title>
        <authorList>
            <person name="Poehlein A."/>
            <person name="Daniel R."/>
        </authorList>
    </citation>
    <scope>NUCLEOTIDE SEQUENCE [LARGE SCALE GENOMIC DNA]</scope>
    <source>
        <strain evidence="9 10">DSM 19306</strain>
    </source>
</reference>
<dbReference type="InterPro" id="IPR002797">
    <property type="entry name" value="Polysacc_synth"/>
</dbReference>
<evidence type="ECO:0000256" key="5">
    <source>
        <dbReference type="ARBA" id="ARBA00022989"/>
    </source>
</evidence>
<dbReference type="InterPro" id="IPR050222">
    <property type="entry name" value="MATE_MdtK"/>
</dbReference>
<dbReference type="RefSeq" id="WP_066823468.1">
    <property type="nucleotide sequence ID" value="NZ_LTBA01000007.1"/>
</dbReference>
<comment type="similarity">
    <text evidence="2">Belongs to the multi antimicrobial extrusion (MATE) (TC 2.A.66.1) family.</text>
</comment>
<feature type="transmembrane region" description="Helical" evidence="8">
    <location>
        <begin position="163"/>
        <end position="180"/>
    </location>
</feature>
<dbReference type="EMBL" id="LTBA01000007">
    <property type="protein sequence ID" value="KYH35011.1"/>
    <property type="molecule type" value="Genomic_DNA"/>
</dbReference>
<gene>
    <name evidence="9" type="primary">spoVB_2</name>
    <name evidence="9" type="ORF">CLTEP_10040</name>
</gene>
<feature type="transmembrane region" description="Helical" evidence="8">
    <location>
        <begin position="385"/>
        <end position="406"/>
    </location>
</feature>
<feature type="transmembrane region" description="Helical" evidence="8">
    <location>
        <begin position="412"/>
        <end position="430"/>
    </location>
</feature>
<keyword evidence="3" id="KW-0813">Transport</keyword>
<keyword evidence="6 8" id="KW-0472">Membrane</keyword>
<feature type="transmembrane region" description="Helical" evidence="8">
    <location>
        <begin position="275"/>
        <end position="299"/>
    </location>
</feature>
<dbReference type="PATRIC" id="fig|1121338.3.peg.1037"/>
<sequence>MSKDNFYKNSLLLTLSNLSTGILKFVFSIILSKKLGAEGVGLYSLIMPIYDLFCCLLCGGMITAISKEASFYYNKNDYSNLNKTIHITIIFDLIWSIFIALLFFMLAPFISNVIIKDSRTLYSLWAISPALVFVAISSIYKGYFFGTNNIKAPAIIDIFEKTIRVVVIISLINLLSLKSITTTVTATYIALSCGELISLALLYIFYKSNKKKFHKSLKSESSPQLLFNVLAISLPLALNGFLTTGISTVSTLLIPRRLVAAGIEYTNALGLIGKFSGMALTIVFFPMILIVSMSILLVPDISNSLTNKNYYKLEKRIKEIINISVLLGITSMLLCMCIPTELGRLFYNRSDLGNYIRFVSYSAPFTYLMTSTYSILNGMGKQKAVLINSIISAILELILFYILIGIPSINVYGYGITLIITSLVGLILNLLEIRKICSIEIYFSTIIIGSFLTILIHYILKIFNLIIPSSLFLFKNLIIIFVAFMLFYFSITILNKAEE</sequence>